<evidence type="ECO:0000256" key="8">
    <source>
        <dbReference type="ARBA" id="ARBA00022777"/>
    </source>
</evidence>
<dbReference type="InterPro" id="IPR005467">
    <property type="entry name" value="His_kinase_dom"/>
</dbReference>
<dbReference type="SUPFAM" id="SSF47384">
    <property type="entry name" value="Homodimeric domain of signal transducing histidine kinase"/>
    <property type="match status" value="1"/>
</dbReference>
<dbReference type="Pfam" id="PF02518">
    <property type="entry name" value="HATPase_c"/>
    <property type="match status" value="1"/>
</dbReference>
<accession>A0A1F7H4H8</accession>
<dbReference type="InterPro" id="IPR000700">
    <property type="entry name" value="PAS-assoc_C"/>
</dbReference>
<dbReference type="Proteomes" id="UP000178597">
    <property type="component" value="Unassembled WGS sequence"/>
</dbReference>
<dbReference type="PANTHER" id="PTHR43711">
    <property type="entry name" value="TWO-COMPONENT HISTIDINE KINASE"/>
    <property type="match status" value="1"/>
</dbReference>
<keyword evidence="5" id="KW-0597">Phosphoprotein</keyword>
<dbReference type="InterPro" id="IPR035965">
    <property type="entry name" value="PAS-like_dom_sf"/>
</dbReference>
<dbReference type="Gene3D" id="3.30.450.20">
    <property type="entry name" value="PAS domain"/>
    <property type="match status" value="1"/>
</dbReference>
<keyword evidence="4" id="KW-1003">Cell membrane</keyword>
<dbReference type="SUPFAM" id="SSF55785">
    <property type="entry name" value="PYP-like sensor domain (PAS domain)"/>
    <property type="match status" value="1"/>
</dbReference>
<dbReference type="GO" id="GO:0005524">
    <property type="term" value="F:ATP binding"/>
    <property type="evidence" value="ECO:0007669"/>
    <property type="project" value="UniProtKB-KW"/>
</dbReference>
<name>A0A1F7H4H8_9BACT</name>
<dbReference type="PROSITE" id="PS50113">
    <property type="entry name" value="PAC"/>
    <property type="match status" value="1"/>
</dbReference>
<evidence type="ECO:0000256" key="10">
    <source>
        <dbReference type="ARBA" id="ARBA00023012"/>
    </source>
</evidence>
<evidence type="ECO:0000256" key="1">
    <source>
        <dbReference type="ARBA" id="ARBA00000085"/>
    </source>
</evidence>
<dbReference type="InterPro" id="IPR004358">
    <property type="entry name" value="Sig_transdc_His_kin-like_C"/>
</dbReference>
<dbReference type="InterPro" id="IPR036890">
    <property type="entry name" value="HATPase_C_sf"/>
</dbReference>
<dbReference type="EC" id="2.7.13.3" evidence="3"/>
<organism evidence="14 15">
    <name type="scientific">Candidatus Roizmanbacteria bacterium RIFCSPHIGHO2_02_FULL_39_9</name>
    <dbReference type="NCBI Taxonomy" id="1802040"/>
    <lineage>
        <taxon>Bacteria</taxon>
        <taxon>Candidatus Roizmaniibacteriota</taxon>
    </lineage>
</organism>
<evidence type="ECO:0000256" key="5">
    <source>
        <dbReference type="ARBA" id="ARBA00022553"/>
    </source>
</evidence>
<dbReference type="InterPro" id="IPR000014">
    <property type="entry name" value="PAS"/>
</dbReference>
<dbReference type="SMART" id="SM00388">
    <property type="entry name" value="HisKA"/>
    <property type="match status" value="1"/>
</dbReference>
<dbReference type="Gene3D" id="1.10.287.130">
    <property type="match status" value="1"/>
</dbReference>
<proteinExistence type="predicted"/>
<gene>
    <name evidence="14" type="ORF">A3C28_02265</name>
</gene>
<dbReference type="SUPFAM" id="SSF55874">
    <property type="entry name" value="ATPase domain of HSP90 chaperone/DNA topoisomerase II/histidine kinase"/>
    <property type="match status" value="1"/>
</dbReference>
<dbReference type="InterPro" id="IPR003661">
    <property type="entry name" value="HisK_dim/P_dom"/>
</dbReference>
<dbReference type="NCBIfam" id="TIGR00229">
    <property type="entry name" value="sensory_box"/>
    <property type="match status" value="1"/>
</dbReference>
<dbReference type="PANTHER" id="PTHR43711:SF31">
    <property type="entry name" value="HISTIDINE KINASE"/>
    <property type="match status" value="1"/>
</dbReference>
<sequence length="362" mass="41398">MTFLKKLPLETILNHIEYGITIQNTKGNLLFANKAAVRIIGLGSRKDVLKTSSGTIMKRLTLQDEAGKTLPVEKLPGRMAIKSRRSFEMIVKYIENLTGKTKYSIVKASPFISKKGEVEFVINTFEDITQRRNEEERREQFIAIAGHEIKTPLSNVKAYSQLMSLQLKKGKFEKAIPFANKINAKADELTKIINDFLDITKIRAGLLKLQLEVFDFDEFVKEVIGDMQSFIQSHKIILKGKVRSNIRADKIRLGQVISNLIRNARKYSPDADKIIVMVENKSKHLFISVQDFGIGIDYDDQEKIFEPFFRAKNNVKKQIQGLGLGLHISKELIHLHKGKMWLKSRPKKGSTFYLSFPLSRLM</sequence>
<comment type="caution">
    <text evidence="14">The sequence shown here is derived from an EMBL/GenBank/DDBJ whole genome shotgun (WGS) entry which is preliminary data.</text>
</comment>
<evidence type="ECO:0000256" key="6">
    <source>
        <dbReference type="ARBA" id="ARBA00022679"/>
    </source>
</evidence>
<dbReference type="AlphaFoldDB" id="A0A1F7H4H8"/>
<evidence type="ECO:0000256" key="9">
    <source>
        <dbReference type="ARBA" id="ARBA00022840"/>
    </source>
</evidence>
<dbReference type="Pfam" id="PF00512">
    <property type="entry name" value="HisKA"/>
    <property type="match status" value="1"/>
</dbReference>
<feature type="domain" description="Histidine kinase" evidence="12">
    <location>
        <begin position="144"/>
        <end position="360"/>
    </location>
</feature>
<keyword evidence="8" id="KW-0418">Kinase</keyword>
<keyword evidence="10" id="KW-0902">Two-component regulatory system</keyword>
<evidence type="ECO:0000256" key="2">
    <source>
        <dbReference type="ARBA" id="ARBA00004236"/>
    </source>
</evidence>
<evidence type="ECO:0000256" key="7">
    <source>
        <dbReference type="ARBA" id="ARBA00022741"/>
    </source>
</evidence>
<reference evidence="14 15" key="1">
    <citation type="journal article" date="2016" name="Nat. Commun.">
        <title>Thousands of microbial genomes shed light on interconnected biogeochemical processes in an aquifer system.</title>
        <authorList>
            <person name="Anantharaman K."/>
            <person name="Brown C.T."/>
            <person name="Hug L.A."/>
            <person name="Sharon I."/>
            <person name="Castelle C.J."/>
            <person name="Probst A.J."/>
            <person name="Thomas B.C."/>
            <person name="Singh A."/>
            <person name="Wilkins M.J."/>
            <person name="Karaoz U."/>
            <person name="Brodie E.L."/>
            <person name="Williams K.H."/>
            <person name="Hubbard S.S."/>
            <person name="Banfield J.F."/>
        </authorList>
    </citation>
    <scope>NUCLEOTIDE SEQUENCE [LARGE SCALE GENOMIC DNA]</scope>
</reference>
<feature type="domain" description="PAC" evidence="13">
    <location>
        <begin position="85"/>
        <end position="140"/>
    </location>
</feature>
<dbReference type="GO" id="GO:0005886">
    <property type="term" value="C:plasma membrane"/>
    <property type="evidence" value="ECO:0007669"/>
    <property type="project" value="UniProtKB-SubCell"/>
</dbReference>
<dbReference type="Pfam" id="PF13426">
    <property type="entry name" value="PAS_9"/>
    <property type="match status" value="1"/>
</dbReference>
<keyword evidence="6" id="KW-0808">Transferase</keyword>
<dbReference type="InterPro" id="IPR050736">
    <property type="entry name" value="Sensor_HK_Regulatory"/>
</dbReference>
<dbReference type="STRING" id="1802040.A3C28_02265"/>
<dbReference type="PRINTS" id="PR00344">
    <property type="entry name" value="BCTRLSENSOR"/>
</dbReference>
<dbReference type="SMART" id="SM00387">
    <property type="entry name" value="HATPase_c"/>
    <property type="match status" value="1"/>
</dbReference>
<comment type="catalytic activity">
    <reaction evidence="1">
        <text>ATP + protein L-histidine = ADP + protein N-phospho-L-histidine.</text>
        <dbReference type="EC" id="2.7.13.3"/>
    </reaction>
</comment>
<evidence type="ECO:0000313" key="14">
    <source>
        <dbReference type="EMBL" id="OGK26320.1"/>
    </source>
</evidence>
<keyword evidence="9" id="KW-0067">ATP-binding</keyword>
<keyword evidence="7" id="KW-0547">Nucleotide-binding</keyword>
<dbReference type="CDD" id="cd00075">
    <property type="entry name" value="HATPase"/>
    <property type="match status" value="1"/>
</dbReference>
<dbReference type="EMBL" id="MFZP01000048">
    <property type="protein sequence ID" value="OGK26320.1"/>
    <property type="molecule type" value="Genomic_DNA"/>
</dbReference>
<dbReference type="CDD" id="cd00082">
    <property type="entry name" value="HisKA"/>
    <property type="match status" value="1"/>
</dbReference>
<dbReference type="Gene3D" id="3.30.565.10">
    <property type="entry name" value="Histidine kinase-like ATPase, C-terminal domain"/>
    <property type="match status" value="1"/>
</dbReference>
<dbReference type="FunFam" id="3.30.565.10:FF:000023">
    <property type="entry name" value="PAS domain-containing sensor histidine kinase"/>
    <property type="match status" value="1"/>
</dbReference>
<keyword evidence="11" id="KW-0472">Membrane</keyword>
<dbReference type="InterPro" id="IPR003594">
    <property type="entry name" value="HATPase_dom"/>
</dbReference>
<comment type="subcellular location">
    <subcellularLocation>
        <location evidence="2">Cell membrane</location>
    </subcellularLocation>
</comment>
<evidence type="ECO:0000259" key="12">
    <source>
        <dbReference type="PROSITE" id="PS50109"/>
    </source>
</evidence>
<protein>
    <recommendedName>
        <fullName evidence="3">histidine kinase</fullName>
        <ecNumber evidence="3">2.7.13.3</ecNumber>
    </recommendedName>
</protein>
<dbReference type="InterPro" id="IPR036097">
    <property type="entry name" value="HisK_dim/P_sf"/>
</dbReference>
<evidence type="ECO:0000256" key="4">
    <source>
        <dbReference type="ARBA" id="ARBA00022475"/>
    </source>
</evidence>
<evidence type="ECO:0000256" key="3">
    <source>
        <dbReference type="ARBA" id="ARBA00012438"/>
    </source>
</evidence>
<dbReference type="GO" id="GO:0000155">
    <property type="term" value="F:phosphorelay sensor kinase activity"/>
    <property type="evidence" value="ECO:0007669"/>
    <property type="project" value="InterPro"/>
</dbReference>
<dbReference type="PROSITE" id="PS50109">
    <property type="entry name" value="HIS_KIN"/>
    <property type="match status" value="1"/>
</dbReference>
<evidence type="ECO:0000256" key="11">
    <source>
        <dbReference type="ARBA" id="ARBA00023136"/>
    </source>
</evidence>
<evidence type="ECO:0000313" key="15">
    <source>
        <dbReference type="Proteomes" id="UP000178597"/>
    </source>
</evidence>
<evidence type="ECO:0000259" key="13">
    <source>
        <dbReference type="PROSITE" id="PS50113"/>
    </source>
</evidence>